<feature type="domain" description="C2H2-type" evidence="2">
    <location>
        <begin position="3"/>
        <end position="31"/>
    </location>
</feature>
<dbReference type="Proteomes" id="UP001201163">
    <property type="component" value="Unassembled WGS sequence"/>
</dbReference>
<evidence type="ECO:0000256" key="1">
    <source>
        <dbReference type="PROSITE-ProRule" id="PRU00042"/>
    </source>
</evidence>
<keyword evidence="1" id="KW-0863">Zinc-finger</keyword>
<reference evidence="3" key="1">
    <citation type="submission" date="2022-01" db="EMBL/GenBank/DDBJ databases">
        <title>Comparative genomics reveals a dynamic genome evolution in the ectomycorrhizal milk-cap (Lactarius) mushrooms.</title>
        <authorList>
            <consortium name="DOE Joint Genome Institute"/>
            <person name="Lebreton A."/>
            <person name="Tang N."/>
            <person name="Kuo A."/>
            <person name="LaButti K."/>
            <person name="Drula E."/>
            <person name="Barry K."/>
            <person name="Clum A."/>
            <person name="Lipzen A."/>
            <person name="Mousain D."/>
            <person name="Ng V."/>
            <person name="Wang R."/>
            <person name="Wang X."/>
            <person name="Dai Y."/>
            <person name="Henrissat B."/>
            <person name="Grigoriev I.V."/>
            <person name="Guerin-Laguette A."/>
            <person name="Yu F."/>
            <person name="Martin F.M."/>
        </authorList>
    </citation>
    <scope>NUCLEOTIDE SEQUENCE</scope>
    <source>
        <strain evidence="3">QP</strain>
    </source>
</reference>
<organism evidence="3 4">
    <name type="scientific">Lactarius akahatsu</name>
    <dbReference type="NCBI Taxonomy" id="416441"/>
    <lineage>
        <taxon>Eukaryota</taxon>
        <taxon>Fungi</taxon>
        <taxon>Dikarya</taxon>
        <taxon>Basidiomycota</taxon>
        <taxon>Agaricomycotina</taxon>
        <taxon>Agaricomycetes</taxon>
        <taxon>Russulales</taxon>
        <taxon>Russulaceae</taxon>
        <taxon>Lactarius</taxon>
    </lineage>
</organism>
<name>A0AAD4L9M8_9AGAM</name>
<dbReference type="InterPro" id="IPR041078">
    <property type="entry name" value="Plavaka"/>
</dbReference>
<dbReference type="PROSITE" id="PS00028">
    <property type="entry name" value="ZINC_FINGER_C2H2_1"/>
    <property type="match status" value="1"/>
</dbReference>
<dbReference type="EMBL" id="JAKELL010000304">
    <property type="protein sequence ID" value="KAH8977553.1"/>
    <property type="molecule type" value="Genomic_DNA"/>
</dbReference>
<dbReference type="PROSITE" id="PS50157">
    <property type="entry name" value="ZINC_FINGER_C2H2_2"/>
    <property type="match status" value="1"/>
</dbReference>
<evidence type="ECO:0000259" key="2">
    <source>
        <dbReference type="PROSITE" id="PS50157"/>
    </source>
</evidence>
<comment type="caution">
    <text evidence="3">The sequence shown here is derived from an EMBL/GenBank/DDBJ whole genome shotgun (WGS) entry which is preliminary data.</text>
</comment>
<dbReference type="GO" id="GO:0008270">
    <property type="term" value="F:zinc ion binding"/>
    <property type="evidence" value="ECO:0007669"/>
    <property type="project" value="UniProtKB-KW"/>
</dbReference>
<keyword evidence="1" id="KW-0479">Metal-binding</keyword>
<evidence type="ECO:0000313" key="4">
    <source>
        <dbReference type="Proteomes" id="UP001201163"/>
    </source>
</evidence>
<dbReference type="Pfam" id="PF18759">
    <property type="entry name" value="Plavaka"/>
    <property type="match status" value="1"/>
</dbReference>
<keyword evidence="1" id="KW-0862">Zinc</keyword>
<sequence>MSYTCSFCEGNFHSQGGLMKHMNLKHSKNSTLTGMAEALQSHTFIRHPHLSARPCSSDGTFLRDPVPQLPTPELFKSCHDGDPWFPFGGRSSADNIQHGLDLWRATVMRYQTDHDSCNRVLWRSAVEMYGTIDSISAGGVAWTTYQLSYNTYELNVRNVLSVFEEQLASKEFEGKFEYTPYEEYDKNLAFTLTLCQGIGHFDTISQDKKTHRSMFIPIIAGSDKTTVSVVTGHQEYHPVNIVNTARRGHGNGVVPIAFLPIPKTSKRQRKRSEFQVFCRQLYHICLELVFMPLKPHMTEPKVMKCPDGHFRHVIFGLGPYIADYPEQVWLTGISQDHFSVWSLTHYVRCDALPTDLDGPGSHRRSQEKTDILVKTFDRNILWNNFGLRHNIVPFTCSFPRADIHELLAPDLLHQLIKGVFKGHLVEWVLEYLYLTHTEKAALEIIEDIDHRILAVPSFPGLRRFPDGRDYRQWTGDDSKALMKVFLAAIAGYVPSVMVHCITALMDACYIARAIDSLSHEHLRDCVQTFHRLCAIFVETGARTTLSLPRQHALNHFYNAIHLFGSPNGLCSSITESKHIRAVKEPWRRSSRYLALTQMLRTLLRLDKMLVLRQRLEDNGTLRGSPYSRYYGSTDMPIVDSEELGDEDEAAVSGKPQDVSEFDVQLARPRSSQVELLEYNYPSQLHALAVYIKQPKFPLVFTQFLYKVSHPDEQVAPSTIGECPAFEGIHHSAVATFYAPGDLSGSGGLRRERIRSTPHLFDHPRRDTVFVVLDDSQLGMDGMEIGRVLLFFSFEYRRKSFSCALINWFVHADKRNPDTGMWVVKQEVDRRGQPTLEVIHVDSITRAAHLLPIYGSSQVPEDFDYHDALDTYYSFFVNRYVDYHAHEFIGTH</sequence>
<proteinExistence type="predicted"/>
<evidence type="ECO:0000313" key="3">
    <source>
        <dbReference type="EMBL" id="KAH8977553.1"/>
    </source>
</evidence>
<keyword evidence="4" id="KW-1185">Reference proteome</keyword>
<protein>
    <recommendedName>
        <fullName evidence="2">C2H2-type domain-containing protein</fullName>
    </recommendedName>
</protein>
<gene>
    <name evidence="3" type="ORF">EDB92DRAFT_1937859</name>
</gene>
<accession>A0AAD4L9M8</accession>
<dbReference type="AlphaFoldDB" id="A0AAD4L9M8"/>
<dbReference type="InterPro" id="IPR013087">
    <property type="entry name" value="Znf_C2H2_type"/>
</dbReference>